<feature type="compositionally biased region" description="Low complexity" evidence="8">
    <location>
        <begin position="1688"/>
        <end position="1740"/>
    </location>
</feature>
<comment type="similarity">
    <text evidence="6">Belongs to the UPL family. TOM1/PTR1 subfamily.</text>
</comment>
<dbReference type="EMBL" id="GL883010">
    <property type="protein sequence ID" value="EGG21935.1"/>
    <property type="molecule type" value="Genomic_DNA"/>
</dbReference>
<dbReference type="GO" id="GO:0006511">
    <property type="term" value="P:ubiquitin-dependent protein catabolic process"/>
    <property type="evidence" value="ECO:0007669"/>
    <property type="project" value="TreeGrafter"/>
</dbReference>
<dbReference type="PROSITE" id="PS50030">
    <property type="entry name" value="UBA"/>
    <property type="match status" value="1"/>
</dbReference>
<dbReference type="InterPro" id="IPR009060">
    <property type="entry name" value="UBA-like_sf"/>
</dbReference>
<dbReference type="GO" id="GO:0061630">
    <property type="term" value="F:ubiquitin protein ligase activity"/>
    <property type="evidence" value="ECO:0007669"/>
    <property type="project" value="UniProtKB-EC"/>
</dbReference>
<evidence type="ECO:0000256" key="3">
    <source>
        <dbReference type="ARBA" id="ARBA00012485"/>
    </source>
</evidence>
<dbReference type="Gene3D" id="1.10.8.10">
    <property type="entry name" value="DNA helicase RuvA subunit, C-terminal domain"/>
    <property type="match status" value="1"/>
</dbReference>
<dbReference type="Gene3D" id="3.90.1750.10">
    <property type="entry name" value="Hect, E3 ligase catalytic domains"/>
    <property type="match status" value="1"/>
</dbReference>
<dbReference type="EC" id="2.3.2.26" evidence="3"/>
<evidence type="ECO:0000256" key="4">
    <source>
        <dbReference type="ARBA" id="ARBA00022679"/>
    </source>
</evidence>
<accession>F4PUX3</accession>
<feature type="compositionally biased region" description="Low complexity" evidence="8">
    <location>
        <begin position="226"/>
        <end position="242"/>
    </location>
</feature>
<dbReference type="SUPFAM" id="SSF46934">
    <property type="entry name" value="UBA-like"/>
    <property type="match status" value="1"/>
</dbReference>
<feature type="compositionally biased region" description="Basic and acidic residues" evidence="8">
    <location>
        <begin position="550"/>
        <end position="563"/>
    </location>
</feature>
<keyword evidence="12" id="KW-1185">Reference proteome</keyword>
<dbReference type="OrthoDB" id="8068875at2759"/>
<dbReference type="STRING" id="1054147.F4PUX3"/>
<dbReference type="PROSITE" id="PS50237">
    <property type="entry name" value="HECT"/>
    <property type="match status" value="1"/>
</dbReference>
<dbReference type="GeneID" id="14874133"/>
<dbReference type="Pfam" id="PF14377">
    <property type="entry name" value="UBM"/>
    <property type="match status" value="3"/>
</dbReference>
<dbReference type="GO" id="GO:0000209">
    <property type="term" value="P:protein polyubiquitination"/>
    <property type="evidence" value="ECO:0007669"/>
    <property type="project" value="TreeGrafter"/>
</dbReference>
<feature type="region of interest" description="Disordered" evidence="8">
    <location>
        <begin position="221"/>
        <end position="242"/>
    </location>
</feature>
<feature type="active site" description="Glycyl thioester intermediate" evidence="7">
    <location>
        <position position="2934"/>
    </location>
</feature>
<feature type="region of interest" description="Disordered" evidence="8">
    <location>
        <begin position="2355"/>
        <end position="2395"/>
    </location>
</feature>
<evidence type="ECO:0000256" key="5">
    <source>
        <dbReference type="ARBA" id="ARBA00022786"/>
    </source>
</evidence>
<dbReference type="OMA" id="QNEPTCF"/>
<evidence type="ECO:0000259" key="9">
    <source>
        <dbReference type="PROSITE" id="PS50030"/>
    </source>
</evidence>
<feature type="region of interest" description="Disordered" evidence="8">
    <location>
        <begin position="2426"/>
        <end position="2451"/>
    </location>
</feature>
<gene>
    <name evidence="11" type="ORF">DFA_01821</name>
</gene>
<comment type="pathway">
    <text evidence="2">Protein modification; protein ubiquitination.</text>
</comment>
<feature type="compositionally biased region" description="Polar residues" evidence="8">
    <location>
        <begin position="2431"/>
        <end position="2450"/>
    </location>
</feature>
<feature type="compositionally biased region" description="Low complexity" evidence="8">
    <location>
        <begin position="2371"/>
        <end position="2393"/>
    </location>
</feature>
<dbReference type="RefSeq" id="XP_004359786.1">
    <property type="nucleotide sequence ID" value="XM_004359729.1"/>
</dbReference>
<dbReference type="Gene3D" id="3.30.2410.10">
    <property type="entry name" value="Hect, E3 ligase catalytic domain"/>
    <property type="match status" value="1"/>
</dbReference>
<feature type="region of interest" description="Disordered" evidence="8">
    <location>
        <begin position="535"/>
        <end position="587"/>
    </location>
</feature>
<reference evidence="12" key="1">
    <citation type="journal article" date="2011" name="Genome Res.">
        <title>Phylogeny-wide analysis of social amoeba genomes highlights ancient origins for complex intercellular communication.</title>
        <authorList>
            <person name="Heidel A.J."/>
            <person name="Lawal H.M."/>
            <person name="Felder M."/>
            <person name="Schilde C."/>
            <person name="Helps N.R."/>
            <person name="Tunggal B."/>
            <person name="Rivero F."/>
            <person name="John U."/>
            <person name="Schleicher M."/>
            <person name="Eichinger L."/>
            <person name="Platzer M."/>
            <person name="Noegel A.A."/>
            <person name="Schaap P."/>
            <person name="Gloeckner G."/>
        </authorList>
    </citation>
    <scope>NUCLEOTIDE SEQUENCE [LARGE SCALE GENOMIC DNA]</scope>
    <source>
        <strain evidence="12">SH3</strain>
    </source>
</reference>
<protein>
    <recommendedName>
        <fullName evidence="3">HECT-type E3 ubiquitin transferase</fullName>
        <ecNumber evidence="3">2.3.2.26</ecNumber>
    </recommendedName>
</protein>
<dbReference type="Pfam" id="PF00632">
    <property type="entry name" value="HECT"/>
    <property type="match status" value="1"/>
</dbReference>
<proteinExistence type="inferred from homology"/>
<dbReference type="CDD" id="cd00078">
    <property type="entry name" value="HECTc"/>
    <property type="match status" value="1"/>
</dbReference>
<feature type="compositionally biased region" description="Low complexity" evidence="8">
    <location>
        <begin position="570"/>
        <end position="582"/>
    </location>
</feature>
<evidence type="ECO:0000256" key="8">
    <source>
        <dbReference type="SAM" id="MobiDB-lite"/>
    </source>
</evidence>
<feature type="domain" description="HECT" evidence="10">
    <location>
        <begin position="2631"/>
        <end position="2967"/>
    </location>
</feature>
<keyword evidence="5 7" id="KW-0833">Ubl conjugation pathway</keyword>
<evidence type="ECO:0000256" key="6">
    <source>
        <dbReference type="ARBA" id="ARBA00034494"/>
    </source>
</evidence>
<evidence type="ECO:0000313" key="11">
    <source>
        <dbReference type="EMBL" id="EGG21935.1"/>
    </source>
</evidence>
<name>F4PUX3_CACFS</name>
<dbReference type="Pfam" id="PF06025">
    <property type="entry name" value="DUF913"/>
    <property type="match status" value="1"/>
</dbReference>
<dbReference type="Gene3D" id="3.30.2160.10">
    <property type="entry name" value="Hect, E3 ligase catalytic domain"/>
    <property type="match status" value="1"/>
</dbReference>
<dbReference type="GO" id="GO:0005737">
    <property type="term" value="C:cytoplasm"/>
    <property type="evidence" value="ECO:0007669"/>
    <property type="project" value="TreeGrafter"/>
</dbReference>
<feature type="region of interest" description="Disordered" evidence="8">
    <location>
        <begin position="877"/>
        <end position="907"/>
    </location>
</feature>
<dbReference type="InterPro" id="IPR010314">
    <property type="entry name" value="E3_Ub_ligase_DUF913"/>
</dbReference>
<feature type="domain" description="UBA" evidence="9">
    <location>
        <begin position="801"/>
        <end position="842"/>
    </location>
</feature>
<keyword evidence="4" id="KW-0808">Transferase</keyword>
<feature type="compositionally biased region" description="Polar residues" evidence="8">
    <location>
        <begin position="535"/>
        <end position="548"/>
    </location>
</feature>
<dbReference type="KEGG" id="dfa:DFA_01821"/>
<dbReference type="Proteomes" id="UP000007797">
    <property type="component" value="Unassembled WGS sequence"/>
</dbReference>
<dbReference type="SUPFAM" id="SSF56204">
    <property type="entry name" value="Hect, E3 ligase catalytic domain"/>
    <property type="match status" value="1"/>
</dbReference>
<evidence type="ECO:0000256" key="2">
    <source>
        <dbReference type="ARBA" id="ARBA00004906"/>
    </source>
</evidence>
<feature type="compositionally biased region" description="Low complexity" evidence="8">
    <location>
        <begin position="1805"/>
        <end position="1844"/>
    </location>
</feature>
<evidence type="ECO:0000256" key="7">
    <source>
        <dbReference type="PROSITE-ProRule" id="PRU00104"/>
    </source>
</evidence>
<evidence type="ECO:0000256" key="1">
    <source>
        <dbReference type="ARBA" id="ARBA00000885"/>
    </source>
</evidence>
<feature type="region of interest" description="Disordered" evidence="8">
    <location>
        <begin position="1655"/>
        <end position="1850"/>
    </location>
</feature>
<feature type="compositionally biased region" description="Basic and acidic residues" evidence="8">
    <location>
        <begin position="1655"/>
        <end position="1677"/>
    </location>
</feature>
<organism evidence="11 12">
    <name type="scientific">Cavenderia fasciculata</name>
    <name type="common">Slime mold</name>
    <name type="synonym">Dictyostelium fasciculatum</name>
    <dbReference type="NCBI Taxonomy" id="261658"/>
    <lineage>
        <taxon>Eukaryota</taxon>
        <taxon>Amoebozoa</taxon>
        <taxon>Evosea</taxon>
        <taxon>Eumycetozoa</taxon>
        <taxon>Dictyostelia</taxon>
        <taxon>Acytosteliales</taxon>
        <taxon>Cavenderiaceae</taxon>
        <taxon>Cavenderia</taxon>
    </lineage>
</organism>
<feature type="region of interest" description="Disordered" evidence="8">
    <location>
        <begin position="1448"/>
        <end position="1506"/>
    </location>
</feature>
<sequence>MMYYKISNIEIVGEQDVLRDCIAGLGEEVAHVASLPVVEDVKEELAVENKRLAYLNQYKAHLEKKQKRQSQAQASAAAAALVSPPKKLLNLTISDDVSRVDERLFGVDYPPRVNKKKCVIVHEMLKLLIPIVSSNGVPRTILNQVIDSAMIQIIKKILAESLHFLPSTINQAILLPTQLIQNEPTCFTALQSGGLIQTLFDYIVNGTNAILGIKPTDKDNDVEMGSSSSDQPSAVSSSSSSKQQELNSEVIYTIPSMLSSFCLNQNFKTMLVDSKYLDKFVKIFSSPKYISSFNSRTFGMIGAGLDDLLRHHQELRQSTIVATISLVQDVKNLDWSNSALQTQNIGVFTLATKFLTNLFANSEQDRHFIQQGGLDQLIELFTSAPIIDLMKVPHTNSNSSSASTNSTTNAFNRNLLIFKSLSINNTSAVLKAIIKALNVNFTQLDSISMWRKSRIIRDWVPEEVQNKDGIQTTVKIIGALVQILTSLIKEHPDDIPVSVLDEWASEAGVEASGSLSLLQRSLYWEKLSPKNSLCFTTIPHSPPSQTLTGKRKEKESPKQKEVIPESLDDNNSTSSTTTTTTNAQPAAPQVKEEFMLQRLLDDLEYLSHYFVESLNPFNKRDHSTDSKSELLIKTISKSLLFWVQWKPEETFNQEIYSDYITIIFDEISKLFFPQLINSLYESQFFVHFFDILNQLLSLYQSNQNDTHLISAIKSGGNLILSSINQLTIKTQSQTVKQIIEKILPTLMSNISGFWYMNDLSTLPLKKAILEVVYLFVSKADELSEPVVQQPRKKFSTPVVFTPSESTIGMLVDMGFVREHIVNGMRSLQSNNIEHVTDWMLTNPYIEEPVVAPVPVAAVVAPAAGEVPAVVPAAAETVPTTTTETVVSEEKPKVESPRSPVTPQPPPQEKVTIAKLVQDLKPTLLDNTMKLLNNLKENSSLVDTIYKMILYIAKDSKIPEIKDEIVDRLLSEIQSSFSNDENQGKNLGYLFNMIQKLNSVTDVHQLYLDKGLLLILLGYLTDIVHNKAQTIFTEQPPSTSTTTDDTELVKQISDWNNLLCVMYDLVRDPCIKPADYDFETEEKKMMECKEEVDDEKSHLLDTCLELLRLSNNQNHPAISSLDVSLLSLIKALTENHGLSVQFLNSGGVETLTERVSVVTPSREVYTLSSDIIKKTMDDNMNVLQLDQIVIRNTLSSPKYSKGMPPKTYLTLFANYIVPNPTIFLRASVDLCRMTQNNAINLAKTPPPPLPFSENARFPHIVKLADVIVKALLSPEPTVNNNISSSASSSKKPTSIPVFSKANILKLMCELLMDDIDLMNGKGSLLVISLLQAIGHLTKYISAPPASDDNKNLINIFELPSSNFETYFRNSRDSLHLPSVGGSAAAASNPLAEYGYAPMGNEHAFDPMRVGGLFSRNPGLQGMHHPRYHLSVDGGNNLIIEAEIDGDEMDIDDGFQEDSSQSDDQDDEDLMSDEMDQEDDDDDDDDLYEQDDGEEEVVDGEEGDDEEDLIDDEFDEEDDRIDASLFENLSHASAQERANIINFLNNDPIFAQLNSLANANHLNQHNFEAINQLLRPLGIGVGEGGRPIIQAPNLGGGLISANSSAISNAVPSSNHDELIAYSVSFEPDLVKLLTKITKEEEAAQKLKDKEAKAKEKAEKAEKEKLEAAEKAAEKEKDEEQSSASPPPPQTTTEESTPSASLQSQSPSLQTSSPTASTPSVPSPQLASTSIPTSTDSSTVVSPRNSNQMDVDQEVAEEPTSLTESPIVQVQSPIVQSQQTSSDVVVPVADVVNPQPPSTEVEMNDEPSSSSSTTTTTTTTSTSTTSTTNDEQSSSSSSSTTTAASTSVPVPAEPVDLGIDPAFLMELPPDLRLEVLSTQLHQLHEAHPNLVITRDLLTTLPNDIQEEILEQERIIMSRRVPVIPANIEMAQEMDNASFLATLPPDLREEILLSQPEAFLSTLPPELHAEAVRLRERAYARAVPPAGLANNLGGVPAGMPMRQISSKTAPKAKSVPNQTGSMVRHENLLPLIKILYLDQSWNRQQLYLILQQICTFTESRNHLMTTFFQILLSSHYSSAHTKQNPDIVYSDTYRWSPLEDPFHATIKGKQSRVFDECQHPPLLVVRRILDIIQNLLNNNPNCVKWMLTEQPFPEPVSKKGKEKDVDMTKSTLPLWKLCSIIKNKEIITKTSNIDKLVSIILMIVDYQILQKQKLPQFDQKYLSYIIEAMLNSNSNDIKPATLLIKLSQESRPVVLEELNVNVKILVGQVIKHLNQLKSLFTSSHLSPATLVAMYLPSSNKESNLLQILTTINSIIHYSKSTTPPSVNSPLVVNNLQPPQLPGGQPIPNPIPPVAVAAAVPAQAQAQPQSPPAQPTQPTDATSTSSPTTTTTTTSLPPMNITIGEYFKNGEFEALWDVIKSFLTFINTSEKEDPNASASMTDNNNNNKPAMSNKQKLTKHKKLANVPMSSLILPLMEIYFLLNSPHPEKIANNTVPSSPSLTGLRLSAQQIPTQSISGSSSSGNLSQMTTSLSSGSLSSLASTNTPPMVDQQTIRFYEFVDQNKNLINDLIRQDNNLLNNSFSVLLKVPKFLDFDNKRTYFRQYFQSRKDRANTIRLKIRRNHIFEDSYMQLRMRPADELKGKLHIQFSGEEGIDVGGLLREWYLVLSREMFNPNYALFKVSAADNVTFQPNPESYINPDHLSYFKFVGRMIGKALYDGQMLDAFFTRSFYKHMLGLPITVTDMEAIDPQFHKNLIWMLNNDITNVVDLTFTSEIDIFDSTKVIDLKPNGANIPVTEENKHEYVRLVAHARMTNSIKEQITNFLEGFHELIPKQLISIFNELELELLISGLPEIDIDDLKSNTEYTGYTAESPQINWFWNVVAEKLSNEEKALLLQFVTGTTKVPLDGFKALVGMSGPQKFQIHRIRGNSHRLPTAHTCFNQIDIPEYDTQDQLEKMLKIAITENSSGFGFH</sequence>
<dbReference type="InterPro" id="IPR050409">
    <property type="entry name" value="E3_ubiq-protein_ligase"/>
</dbReference>
<dbReference type="FunFam" id="3.30.2410.10:FF:000009">
    <property type="entry name" value="Probable E3 ubiquitin-protein ligase HECTD2"/>
    <property type="match status" value="1"/>
</dbReference>
<dbReference type="PANTHER" id="PTHR11254">
    <property type="entry name" value="HECT DOMAIN UBIQUITIN-PROTEIN LIGASE"/>
    <property type="match status" value="1"/>
</dbReference>
<dbReference type="SMART" id="SM00119">
    <property type="entry name" value="HECTc"/>
    <property type="match status" value="1"/>
</dbReference>
<dbReference type="FunFam" id="3.30.2160.10:FF:000001">
    <property type="entry name" value="E3 ubiquitin-protein ligase NEDD4-like"/>
    <property type="match status" value="1"/>
</dbReference>
<dbReference type="PANTHER" id="PTHR11254:SF67">
    <property type="entry name" value="E3 UBIQUITIN-PROTEIN LIGASE HUWE1"/>
    <property type="match status" value="1"/>
</dbReference>
<dbReference type="FunFam" id="3.90.1750.10:FF:000003">
    <property type="entry name" value="E3 ubiquitin-protein ligase UPL1"/>
    <property type="match status" value="1"/>
</dbReference>
<dbReference type="InterPro" id="IPR025527">
    <property type="entry name" value="HUWE1/Rev1_UBM"/>
</dbReference>
<dbReference type="InterPro" id="IPR015940">
    <property type="entry name" value="UBA"/>
</dbReference>
<evidence type="ECO:0000259" key="10">
    <source>
        <dbReference type="PROSITE" id="PS50237"/>
    </source>
</evidence>
<comment type="catalytic activity">
    <reaction evidence="1">
        <text>S-ubiquitinyl-[E2 ubiquitin-conjugating enzyme]-L-cysteine + [acceptor protein]-L-lysine = [E2 ubiquitin-conjugating enzyme]-L-cysteine + N(6)-ubiquitinyl-[acceptor protein]-L-lysine.</text>
        <dbReference type="EC" id="2.3.2.26"/>
    </reaction>
</comment>
<feature type="compositionally biased region" description="Low complexity" evidence="8">
    <location>
        <begin position="1762"/>
        <end position="1790"/>
    </location>
</feature>
<dbReference type="InterPro" id="IPR035983">
    <property type="entry name" value="Hect_E3_ubiquitin_ligase"/>
</dbReference>
<dbReference type="InterPro" id="IPR000569">
    <property type="entry name" value="HECT_dom"/>
</dbReference>
<evidence type="ECO:0000313" key="12">
    <source>
        <dbReference type="Proteomes" id="UP000007797"/>
    </source>
</evidence>